<dbReference type="GeneID" id="121396983"/>
<dbReference type="RefSeq" id="XP_041428595.1">
    <property type="nucleotide sequence ID" value="XM_041572661.1"/>
</dbReference>
<organism evidence="1 3">
    <name type="scientific">Xenopus laevis</name>
    <name type="common">African clawed frog</name>
    <dbReference type="NCBI Taxonomy" id="8355"/>
    <lineage>
        <taxon>Eukaryota</taxon>
        <taxon>Metazoa</taxon>
        <taxon>Chordata</taxon>
        <taxon>Craniata</taxon>
        <taxon>Vertebrata</taxon>
        <taxon>Euteleostomi</taxon>
        <taxon>Amphibia</taxon>
        <taxon>Batrachia</taxon>
        <taxon>Anura</taxon>
        <taxon>Pipoidea</taxon>
        <taxon>Pipidae</taxon>
        <taxon>Xenopodinae</taxon>
        <taxon>Xenopus</taxon>
        <taxon>Xenopus</taxon>
    </lineage>
</organism>
<dbReference type="Proteomes" id="UP000186698">
    <property type="component" value="Chromosome 8L"/>
</dbReference>
<keyword evidence="1" id="KW-1185">Reference proteome</keyword>
<dbReference type="KEGG" id="xla:121396983"/>
<protein>
    <submittedName>
        <fullName evidence="2 3">Serine-rich adhesin for platelets-like</fullName>
    </submittedName>
</protein>
<proteinExistence type="predicted"/>
<accession>A0A8J1LGU6</accession>
<gene>
    <name evidence="2 3" type="primary">LOC121396983</name>
</gene>
<sequence>MLSYFSSSLSGCCSSGFTDSASSASSAAGCCISRLTDSASSASSAAGCCISRLTDSASSASSAAGCCISRMTDSASSASSAAGIKEQLYISICLTSVCRCRHEMPHTLAPILKLLYKKRKGCGTRGHLCPNKTVDL</sequence>
<evidence type="ECO:0000313" key="3">
    <source>
        <dbReference type="RefSeq" id="XP_041428596.1"/>
    </source>
</evidence>
<name>A0A8J1LGU6_XENLA</name>
<dbReference type="RefSeq" id="XP_041428596.1">
    <property type="nucleotide sequence ID" value="XM_041572662.1"/>
</dbReference>
<evidence type="ECO:0000313" key="1">
    <source>
        <dbReference type="Proteomes" id="UP000186698"/>
    </source>
</evidence>
<dbReference type="AlphaFoldDB" id="A0A8J1LGU6"/>
<reference evidence="2 3" key="1">
    <citation type="submission" date="2025-04" db="UniProtKB">
        <authorList>
            <consortium name="RefSeq"/>
        </authorList>
    </citation>
    <scope>IDENTIFICATION</scope>
    <source>
        <strain evidence="2 3">J_2021</strain>
        <tissue evidence="2 3">Erythrocytes</tissue>
    </source>
</reference>
<evidence type="ECO:0000313" key="2">
    <source>
        <dbReference type="RefSeq" id="XP_041428595.1"/>
    </source>
</evidence>